<gene>
    <name evidence="8" type="ORF">M2A_1297</name>
</gene>
<comment type="similarity">
    <text evidence="1">Belongs to the polyphosphate kinase 2 (PPK2) family. Class I subfamily.</text>
</comment>
<keyword evidence="3" id="KW-0418">Kinase</keyword>
<dbReference type="AlphaFoldDB" id="A0A081B9T0"/>
<dbReference type="GO" id="GO:0008976">
    <property type="term" value="F:polyphosphate kinase activity"/>
    <property type="evidence" value="ECO:0007669"/>
    <property type="project" value="InterPro"/>
</dbReference>
<dbReference type="eggNOG" id="COG2326">
    <property type="taxonomic scope" value="Bacteria"/>
</dbReference>
<keyword evidence="6" id="KW-0175">Coiled coil</keyword>
<feature type="domain" description="Polyphosphate kinase-2-related" evidence="7">
    <location>
        <begin position="6"/>
        <end position="224"/>
    </location>
</feature>
<keyword evidence="4" id="KW-0066">ATP synthesis</keyword>
<protein>
    <submittedName>
        <fullName evidence="8">Conserved protein</fullName>
    </submittedName>
</protein>
<dbReference type="InterPro" id="IPR027417">
    <property type="entry name" value="P-loop_NTPase"/>
</dbReference>
<dbReference type="STRING" id="1333998.M2A_1297"/>
<dbReference type="PANTHER" id="PTHR34383">
    <property type="entry name" value="POLYPHOSPHATE:AMP PHOSPHOTRANSFERASE-RELATED"/>
    <property type="match status" value="1"/>
</dbReference>
<evidence type="ECO:0000256" key="1">
    <source>
        <dbReference type="ARBA" id="ARBA00009924"/>
    </source>
</evidence>
<feature type="coiled-coil region" evidence="6">
    <location>
        <begin position="8"/>
        <end position="35"/>
    </location>
</feature>
<evidence type="ECO:0000256" key="4">
    <source>
        <dbReference type="ARBA" id="ARBA00023310"/>
    </source>
</evidence>
<evidence type="ECO:0000259" key="7">
    <source>
        <dbReference type="Pfam" id="PF03976"/>
    </source>
</evidence>
<comment type="caution">
    <text evidence="8">The sequence shown here is derived from an EMBL/GenBank/DDBJ whole genome shotgun (WGS) entry which is preliminary data.</text>
</comment>
<name>A0A081B9T0_9HYPH</name>
<evidence type="ECO:0000256" key="3">
    <source>
        <dbReference type="ARBA" id="ARBA00022777"/>
    </source>
</evidence>
<evidence type="ECO:0000313" key="9">
    <source>
        <dbReference type="Proteomes" id="UP000028702"/>
    </source>
</evidence>
<dbReference type="PANTHER" id="PTHR34383:SF3">
    <property type="entry name" value="POLYPHOSPHATE:AMP PHOSPHOTRANSFERASE"/>
    <property type="match status" value="1"/>
</dbReference>
<proteinExistence type="inferred from homology"/>
<evidence type="ECO:0000256" key="5">
    <source>
        <dbReference type="ARBA" id="ARBA00024500"/>
    </source>
</evidence>
<evidence type="ECO:0000256" key="6">
    <source>
        <dbReference type="SAM" id="Coils"/>
    </source>
</evidence>
<dbReference type="Proteomes" id="UP000028702">
    <property type="component" value="Unassembled WGS sequence"/>
</dbReference>
<evidence type="ECO:0000313" key="8">
    <source>
        <dbReference type="EMBL" id="GAK44798.1"/>
    </source>
</evidence>
<comment type="catalytic activity">
    <reaction evidence="5">
        <text>[phosphate](n) + ATP = [phosphate](n+1) + ADP</text>
        <dbReference type="Rhea" id="RHEA:19573"/>
        <dbReference type="Rhea" id="RHEA-COMP:9859"/>
        <dbReference type="Rhea" id="RHEA-COMP:14280"/>
        <dbReference type="ChEBI" id="CHEBI:16838"/>
        <dbReference type="ChEBI" id="CHEBI:30616"/>
        <dbReference type="ChEBI" id="CHEBI:456216"/>
    </reaction>
    <physiologicalReaction direction="right-to-left" evidence="5">
        <dbReference type="Rhea" id="RHEA:19575"/>
    </physiologicalReaction>
</comment>
<dbReference type="SUPFAM" id="SSF52540">
    <property type="entry name" value="P-loop containing nucleoside triphosphate hydrolases"/>
    <property type="match status" value="1"/>
</dbReference>
<reference evidence="8 9" key="1">
    <citation type="submission" date="2014-07" db="EMBL/GenBank/DDBJ databases">
        <title>Tepidicaulis marinum gen. nov., sp. nov., a novel marine bacterium denitrifying nitrate to nitrous oxide strictly under microaerobic conditions.</title>
        <authorList>
            <person name="Takeuchi M."/>
            <person name="Yamagishi T."/>
            <person name="Kamagata Y."/>
            <person name="Oshima K."/>
            <person name="Hattori M."/>
            <person name="Katayama T."/>
            <person name="Hanada S."/>
            <person name="Tamaki H."/>
            <person name="Marumo K."/>
            <person name="Maeda H."/>
            <person name="Nedachi M."/>
            <person name="Iwasaki W."/>
            <person name="Suwa Y."/>
            <person name="Sakata S."/>
        </authorList>
    </citation>
    <scope>NUCLEOTIDE SEQUENCE [LARGE SCALE GENOMIC DNA]</scope>
    <source>
        <strain evidence="8 9">MA2</strain>
    </source>
</reference>
<keyword evidence="9" id="KW-1185">Reference proteome</keyword>
<dbReference type="Gene3D" id="3.40.50.300">
    <property type="entry name" value="P-loop containing nucleotide triphosphate hydrolases"/>
    <property type="match status" value="1"/>
</dbReference>
<organism evidence="8 9">
    <name type="scientific">Tepidicaulis marinus</name>
    <dbReference type="NCBI Taxonomy" id="1333998"/>
    <lineage>
        <taxon>Bacteria</taxon>
        <taxon>Pseudomonadati</taxon>
        <taxon>Pseudomonadota</taxon>
        <taxon>Alphaproteobacteria</taxon>
        <taxon>Hyphomicrobiales</taxon>
        <taxon>Parvibaculaceae</taxon>
        <taxon>Tepidicaulis</taxon>
    </lineage>
</organism>
<dbReference type="Pfam" id="PF03976">
    <property type="entry name" value="PPK2"/>
    <property type="match status" value="1"/>
</dbReference>
<evidence type="ECO:0000256" key="2">
    <source>
        <dbReference type="ARBA" id="ARBA00022679"/>
    </source>
</evidence>
<sequence length="251" mass="29286">MSEGKMDKTAYKSRLKELQKRLNLLQHAMARQSLNGIVVLEGWDAAGKGGVIRRIAWALDPRHLKVWSIGAPSPAEKRQHWLKRFWQRLPDDGEIAVFDRSWYGRVLVEPIEGFASKEEASRAYREINEFENMLTDEGVRMIKLFLDITPQTQYRRFEKRFRSPQKRWKMTREDLRNRSRWDDYDEAYERMIAETSTPAAPWVRINANEKRAARLACLEEILKVLGAGIDVAPPPIDPDVKAFFDEKNGKL</sequence>
<dbReference type="InterPro" id="IPR022488">
    <property type="entry name" value="PPK2-related"/>
</dbReference>
<dbReference type="InterPro" id="IPR016898">
    <property type="entry name" value="Polyphosphate_phosphotransfera"/>
</dbReference>
<dbReference type="GO" id="GO:0006754">
    <property type="term" value="P:ATP biosynthetic process"/>
    <property type="evidence" value="ECO:0007669"/>
    <property type="project" value="UniProtKB-KW"/>
</dbReference>
<dbReference type="RefSeq" id="WP_045444685.1">
    <property type="nucleotide sequence ID" value="NZ_BBIO01000005.1"/>
</dbReference>
<dbReference type="PIRSF" id="PIRSF028756">
    <property type="entry name" value="PPK2_prd"/>
    <property type="match status" value="1"/>
</dbReference>
<keyword evidence="2" id="KW-0808">Transferase</keyword>
<dbReference type="EMBL" id="BBIO01000005">
    <property type="protein sequence ID" value="GAK44798.1"/>
    <property type="molecule type" value="Genomic_DNA"/>
</dbReference>
<accession>A0A081B9T0</accession>